<dbReference type="EMBL" id="BCMH01000005">
    <property type="protein sequence ID" value="GAX03409.1"/>
    <property type="molecule type" value="Genomic_DNA"/>
</dbReference>
<dbReference type="SUPFAM" id="SSF56784">
    <property type="entry name" value="HAD-like"/>
    <property type="match status" value="1"/>
</dbReference>
<evidence type="ECO:0000313" key="1">
    <source>
        <dbReference type="EMBL" id="GAX03409.1"/>
    </source>
</evidence>
<dbReference type="AlphaFoldDB" id="A0A1Z5IT08"/>
<proteinExistence type="predicted"/>
<dbReference type="OrthoDB" id="9790031at2"/>
<dbReference type="NCBIfam" id="TIGR01484">
    <property type="entry name" value="HAD-SF-IIB"/>
    <property type="match status" value="1"/>
</dbReference>
<accession>A0A1Z5INS9</accession>
<evidence type="ECO:0000313" key="4">
    <source>
        <dbReference type="Proteomes" id="UP000198430"/>
    </source>
</evidence>
<accession>A0A1Z5IT08</accession>
<dbReference type="GO" id="GO:0016791">
    <property type="term" value="F:phosphatase activity"/>
    <property type="evidence" value="ECO:0007669"/>
    <property type="project" value="TreeGrafter"/>
</dbReference>
<evidence type="ECO:0000313" key="2">
    <source>
        <dbReference type="EMBL" id="GAX04816.1"/>
    </source>
</evidence>
<dbReference type="GO" id="GO:0000287">
    <property type="term" value="F:magnesium ion binding"/>
    <property type="evidence" value="ECO:0007669"/>
    <property type="project" value="TreeGrafter"/>
</dbReference>
<dbReference type="RefSeq" id="WP_089088383.1">
    <property type="nucleotide sequence ID" value="NZ_BCMH01000005.1"/>
</dbReference>
<dbReference type="EMBL" id="BCMI01000001">
    <property type="protein sequence ID" value="GAX04816.1"/>
    <property type="molecule type" value="Genomic_DNA"/>
</dbReference>
<dbReference type="SFLD" id="SFLDS00003">
    <property type="entry name" value="Haloacid_Dehalogenase"/>
    <property type="match status" value="1"/>
</dbReference>
<dbReference type="Proteomes" id="UP000198414">
    <property type="component" value="Unassembled WGS sequence"/>
</dbReference>
<dbReference type="Gene3D" id="3.30.1240.10">
    <property type="match status" value="1"/>
</dbReference>
<dbReference type="GO" id="GO:0005829">
    <property type="term" value="C:cytosol"/>
    <property type="evidence" value="ECO:0007669"/>
    <property type="project" value="TreeGrafter"/>
</dbReference>
<dbReference type="Pfam" id="PF08282">
    <property type="entry name" value="Hydrolase_3"/>
    <property type="match status" value="1"/>
</dbReference>
<dbReference type="Proteomes" id="UP000198430">
    <property type="component" value="Unassembled WGS sequence"/>
</dbReference>
<dbReference type="CDD" id="cd07516">
    <property type="entry name" value="HAD_Pase"/>
    <property type="match status" value="1"/>
</dbReference>
<sequence length="269" mass="29966">MIKLVALDLDNTLLTNDKKISKVNERALKALSAKGVKVVMCTGRPINVIWHFIEQLGLTADDDYTITFNGALVINNNSRQAIAKQGMSKADLEPIYDFCKQNNYPLDVLSFEKVYPITDLMKSTYKLNGDIKFEPTTFEELPEQTYAKAVASQKPALLDKMAAELTPDLRKNYQLYHVVRSQPHILEFLSLTTDKAVGLHALLQHFGWDESNLMAFGDAENDAGMLQKAAVGVAMANSQPEIAALAKYHTGTNEEDGVAEFVDKYFKLS</sequence>
<dbReference type="PANTHER" id="PTHR10000">
    <property type="entry name" value="PHOSPHOSERINE PHOSPHATASE"/>
    <property type="match status" value="1"/>
</dbReference>
<gene>
    <name evidence="2" type="primary">cof_2</name>
    <name evidence="1" type="synonym">cof_3</name>
    <name evidence="1" type="ORF">IWT140_01012</name>
    <name evidence="2" type="ORF">IWT25_00110</name>
</gene>
<evidence type="ECO:0000313" key="3">
    <source>
        <dbReference type="Proteomes" id="UP000198414"/>
    </source>
</evidence>
<dbReference type="PROSITE" id="PS01229">
    <property type="entry name" value="COF_2"/>
    <property type="match status" value="1"/>
</dbReference>
<dbReference type="PANTHER" id="PTHR10000:SF8">
    <property type="entry name" value="HAD SUPERFAMILY HYDROLASE-LIKE, TYPE 3"/>
    <property type="match status" value="1"/>
</dbReference>
<name>A0A1Z5IT08_9LACO</name>
<dbReference type="InterPro" id="IPR036412">
    <property type="entry name" value="HAD-like_sf"/>
</dbReference>
<dbReference type="NCBIfam" id="TIGR00099">
    <property type="entry name" value="Cof-subfamily"/>
    <property type="match status" value="1"/>
</dbReference>
<protein>
    <submittedName>
        <fullName evidence="2">Haloacid dehalogenase</fullName>
    </submittedName>
</protein>
<dbReference type="InterPro" id="IPR023214">
    <property type="entry name" value="HAD_sf"/>
</dbReference>
<organism evidence="2 3">
    <name type="scientific">Secundilactobacillus pentosiphilus</name>
    <dbReference type="NCBI Taxonomy" id="1714682"/>
    <lineage>
        <taxon>Bacteria</taxon>
        <taxon>Bacillati</taxon>
        <taxon>Bacillota</taxon>
        <taxon>Bacilli</taxon>
        <taxon>Lactobacillales</taxon>
        <taxon>Lactobacillaceae</taxon>
        <taxon>Secundilactobacillus</taxon>
    </lineage>
</organism>
<keyword evidence="4" id="KW-1185">Reference proteome</keyword>
<comment type="caution">
    <text evidence="2">The sequence shown here is derived from an EMBL/GenBank/DDBJ whole genome shotgun (WGS) entry which is preliminary data.</text>
</comment>
<dbReference type="InterPro" id="IPR000150">
    <property type="entry name" value="Cof"/>
</dbReference>
<dbReference type="Gene3D" id="3.40.50.1000">
    <property type="entry name" value="HAD superfamily/HAD-like"/>
    <property type="match status" value="1"/>
</dbReference>
<dbReference type="InterPro" id="IPR006379">
    <property type="entry name" value="HAD-SF_hydro_IIB"/>
</dbReference>
<reference evidence="3 4" key="1">
    <citation type="submission" date="2015-11" db="EMBL/GenBank/DDBJ databases">
        <title>Draft genome sequences of new species of the genus Lactobacillus isolated from orchardgrass silage.</title>
        <authorList>
            <person name="Tohno M."/>
            <person name="Tanizawa Y."/>
            <person name="Arita M."/>
        </authorList>
    </citation>
    <scope>NUCLEOTIDE SEQUENCE [LARGE SCALE GENOMIC DNA]</scope>
    <source>
        <strain evidence="1 4">IWT140</strain>
        <strain evidence="2 3">IWT25</strain>
    </source>
</reference>
<dbReference type="SFLD" id="SFLDG01140">
    <property type="entry name" value="C2.B:_Phosphomannomutase_and_P"/>
    <property type="match status" value="1"/>
</dbReference>